<keyword evidence="7" id="KW-1185">Reference proteome</keyword>
<accession>A0ABX5R386</accession>
<proteinExistence type="inferred from homology"/>
<dbReference type="SUPFAM" id="SSF49695">
    <property type="entry name" value="gamma-Crystallin-like"/>
    <property type="match status" value="2"/>
</dbReference>
<feature type="compositionally biased region" description="Basic and acidic residues" evidence="3">
    <location>
        <begin position="583"/>
        <end position="593"/>
    </location>
</feature>
<feature type="chain" id="PRO_5046129895" evidence="4">
    <location>
        <begin position="24"/>
        <end position="854"/>
    </location>
</feature>
<dbReference type="Proteomes" id="UP000288804">
    <property type="component" value="Chromosome"/>
</dbReference>
<dbReference type="InterPro" id="IPR011024">
    <property type="entry name" value="G_crystallin-like"/>
</dbReference>
<evidence type="ECO:0000256" key="2">
    <source>
        <dbReference type="ARBA" id="ARBA00022737"/>
    </source>
</evidence>
<gene>
    <name evidence="6" type="ORF">D5F51_16160</name>
</gene>
<dbReference type="Pfam" id="PF03995">
    <property type="entry name" value="Inhibitor_I36"/>
    <property type="match status" value="1"/>
</dbReference>
<dbReference type="Gene3D" id="2.60.20.10">
    <property type="entry name" value="Crystallins"/>
    <property type="match status" value="2"/>
</dbReference>
<feature type="region of interest" description="Disordered" evidence="3">
    <location>
        <begin position="580"/>
        <end position="604"/>
    </location>
</feature>
<dbReference type="EMBL" id="CP032487">
    <property type="protein sequence ID" value="QAX79943.1"/>
    <property type="molecule type" value="Genomic_DNA"/>
</dbReference>
<evidence type="ECO:0000313" key="6">
    <source>
        <dbReference type="EMBL" id="QAX79943.1"/>
    </source>
</evidence>
<feature type="domain" description="Beta/gamma crystallin 'Greek key'" evidence="5">
    <location>
        <begin position="69"/>
        <end position="112"/>
    </location>
</feature>
<sequence>MIKNNCLSLLMLFFLILSTNVYSSEPKICFYIDENFQGESLCTTEGNAVDILPGKWNDSISSIEIPHGMVVSVFKDDNFSGKTFTFKESVESLLLMHWTNLNDEISSFKVRSAACFYELDKFYGNSFCLSGNESIDLYADGQKHHIVNPFNDGINSIKIPKDTQVTVYTDDGYGGKYFVLMSDFLADELEQLEMNKDITSIKVSQQEFFICDQFCVVKGLLSIPLGRSFGTYWLDDRIKYKNALISFSFSDQDVYSIEIFGDKFIKVVGGFVFFIHKNHPKNNFAFELNGNSDTLSFLFRFHKKYFEIQFIQSIGASSVYISPLIGSLFDFGRVDFNLKVEKISNNAPIIINKIVLSAEKNITRTERSFTEKAACWLIPIINLYNYVVQGECNQVDRFIKNVHDFFASNDDKILQISGSAKPYPKIHTNDVLGLTAHYENFSLQAEGTLTHIATDVIGGALTMPATTLACYISTKGESVSHVHQPRDLTPGCVDWTLDILTDFTLLFGDDLTQWNADNFGRVIEHIMREGNTGNTFENNEVEKRLIENVQTYLAENDARFIHMKTAFDFSQLSYADYLQQSKPETETETKPESESEPEPEPRSPLLAQELPLGRYELVLQNFQFTETVPRIRSGGEWVEKPELHFEIDVISGLTSETLTARQNILPVIDQWRRIYYQAQSRPPAAPQTTTSTAEEHQPVTVKPTDKPPSTYTATDETTIEASSSASGTSLPWHATDDTSIEAARLVSDVAQSWIRSSRDEYVYVVVRLAGQVISITMAIDINELDVGIAGSLTNPNYVLHPDSEGVIRGAGTAAIRALADHLSKKGKRFLISDVISKPSAIVKKKVGFKFINEL</sequence>
<evidence type="ECO:0000256" key="1">
    <source>
        <dbReference type="ARBA" id="ARBA00009646"/>
    </source>
</evidence>
<dbReference type="InterPro" id="IPR001064">
    <property type="entry name" value="Beta/gamma_crystallin"/>
</dbReference>
<evidence type="ECO:0000256" key="4">
    <source>
        <dbReference type="SAM" id="SignalP"/>
    </source>
</evidence>
<name>A0ABX5R386_9GAMM</name>
<reference evidence="7" key="1">
    <citation type="submission" date="2018-09" db="EMBL/GenBank/DDBJ databases">
        <title>Yersinia hibernicus sp. nov.</title>
        <authorList>
            <person name="Nguyen S.V."/>
            <person name="Mundanda D.M."/>
            <person name="Anes J."/>
            <person name="Fanning S."/>
        </authorList>
    </citation>
    <scope>NUCLEOTIDE SEQUENCE [LARGE SCALE GENOMIC DNA]</scope>
    <source>
        <strain evidence="7">CFS1934</strain>
    </source>
</reference>
<keyword evidence="4" id="KW-0732">Signal</keyword>
<protein>
    <submittedName>
        <fullName evidence="6">Exotoxin</fullName>
    </submittedName>
</protein>
<feature type="compositionally biased region" description="Polar residues" evidence="3">
    <location>
        <begin position="707"/>
        <end position="729"/>
    </location>
</feature>
<evidence type="ECO:0000259" key="5">
    <source>
        <dbReference type="PROSITE" id="PS50915"/>
    </source>
</evidence>
<feature type="region of interest" description="Disordered" evidence="3">
    <location>
        <begin position="679"/>
        <end position="732"/>
    </location>
</feature>
<organism evidence="6 7">
    <name type="scientific">Yersinia hibernica</name>
    <dbReference type="NCBI Taxonomy" id="2339259"/>
    <lineage>
        <taxon>Bacteria</taxon>
        <taxon>Pseudomonadati</taxon>
        <taxon>Pseudomonadota</taxon>
        <taxon>Gammaproteobacteria</taxon>
        <taxon>Enterobacterales</taxon>
        <taxon>Yersiniaceae</taxon>
        <taxon>Yersinia</taxon>
    </lineage>
</organism>
<keyword evidence="2" id="KW-0677">Repeat</keyword>
<dbReference type="PROSITE" id="PS50915">
    <property type="entry name" value="CRYSTALLIN_BETA_GAMMA"/>
    <property type="match status" value="1"/>
</dbReference>
<feature type="signal peptide" evidence="4">
    <location>
        <begin position="1"/>
        <end position="23"/>
    </location>
</feature>
<comment type="similarity">
    <text evidence="1">Belongs to the beta/gamma-crystallin family.</text>
</comment>
<dbReference type="SMART" id="SM00247">
    <property type="entry name" value="XTALbg"/>
    <property type="match status" value="1"/>
</dbReference>
<evidence type="ECO:0000256" key="3">
    <source>
        <dbReference type="SAM" id="MobiDB-lite"/>
    </source>
</evidence>
<evidence type="ECO:0000313" key="7">
    <source>
        <dbReference type="Proteomes" id="UP000288804"/>
    </source>
</evidence>
<feature type="compositionally biased region" description="Low complexity" evidence="3">
    <location>
        <begin position="679"/>
        <end position="692"/>
    </location>
</feature>